<dbReference type="Proteomes" id="UP001160148">
    <property type="component" value="Unassembled WGS sequence"/>
</dbReference>
<dbReference type="EMBL" id="CARXXK010000002">
    <property type="protein sequence ID" value="CAI6356197.1"/>
    <property type="molecule type" value="Genomic_DNA"/>
</dbReference>
<sequence>MVFDERKPSGVKEKNEALLSSLRWVLRVHFAEDRKLLTSGRNCSTKLRVSKAFIDIVGDLFKVGGRLRESDLPFENRHPILRTPG</sequence>
<reference evidence="1 2" key="1">
    <citation type="submission" date="2023-01" db="EMBL/GenBank/DDBJ databases">
        <authorList>
            <person name="Whitehead M."/>
        </authorList>
    </citation>
    <scope>NUCLEOTIDE SEQUENCE [LARGE SCALE GENOMIC DNA]</scope>
</reference>
<gene>
    <name evidence="1" type="ORF">MEUPH1_LOCUS11953</name>
</gene>
<evidence type="ECO:0000313" key="1">
    <source>
        <dbReference type="EMBL" id="CAI6356197.1"/>
    </source>
</evidence>
<accession>A0AAV0WK76</accession>
<organism evidence="1 2">
    <name type="scientific">Macrosiphum euphorbiae</name>
    <name type="common">potato aphid</name>
    <dbReference type="NCBI Taxonomy" id="13131"/>
    <lineage>
        <taxon>Eukaryota</taxon>
        <taxon>Metazoa</taxon>
        <taxon>Ecdysozoa</taxon>
        <taxon>Arthropoda</taxon>
        <taxon>Hexapoda</taxon>
        <taxon>Insecta</taxon>
        <taxon>Pterygota</taxon>
        <taxon>Neoptera</taxon>
        <taxon>Paraneoptera</taxon>
        <taxon>Hemiptera</taxon>
        <taxon>Sternorrhyncha</taxon>
        <taxon>Aphidomorpha</taxon>
        <taxon>Aphidoidea</taxon>
        <taxon>Aphididae</taxon>
        <taxon>Macrosiphini</taxon>
        <taxon>Macrosiphum</taxon>
    </lineage>
</organism>
<proteinExistence type="predicted"/>
<name>A0AAV0WK76_9HEMI</name>
<keyword evidence="2" id="KW-1185">Reference proteome</keyword>
<protein>
    <submittedName>
        <fullName evidence="1">Uncharacterized protein</fullName>
    </submittedName>
</protein>
<comment type="caution">
    <text evidence="1">The sequence shown here is derived from an EMBL/GenBank/DDBJ whole genome shotgun (WGS) entry which is preliminary data.</text>
</comment>
<evidence type="ECO:0000313" key="2">
    <source>
        <dbReference type="Proteomes" id="UP001160148"/>
    </source>
</evidence>
<dbReference type="AlphaFoldDB" id="A0AAV0WK76"/>